<comment type="caution">
    <text evidence="1">The sequence shown here is derived from an EMBL/GenBank/DDBJ whole genome shotgun (WGS) entry which is preliminary data.</text>
</comment>
<protein>
    <submittedName>
        <fullName evidence="1">Uncharacterized protein</fullName>
    </submittedName>
</protein>
<accession>A0ACB8QJ92</accession>
<keyword evidence="2" id="KW-1185">Reference proteome</keyword>
<reference evidence="1" key="2">
    <citation type="journal article" date="2022" name="New Phytol.">
        <title>Evolutionary transition to the ectomycorrhizal habit in the genomes of a hyperdiverse lineage of mushroom-forming fungi.</title>
        <authorList>
            <person name="Looney B."/>
            <person name="Miyauchi S."/>
            <person name="Morin E."/>
            <person name="Drula E."/>
            <person name="Courty P.E."/>
            <person name="Kohler A."/>
            <person name="Kuo A."/>
            <person name="LaButti K."/>
            <person name="Pangilinan J."/>
            <person name="Lipzen A."/>
            <person name="Riley R."/>
            <person name="Andreopoulos W."/>
            <person name="He G."/>
            <person name="Johnson J."/>
            <person name="Nolan M."/>
            <person name="Tritt A."/>
            <person name="Barry K.W."/>
            <person name="Grigoriev I.V."/>
            <person name="Nagy L.G."/>
            <person name="Hibbett D."/>
            <person name="Henrissat B."/>
            <person name="Matheny P.B."/>
            <person name="Labbe J."/>
            <person name="Martin F.M."/>
        </authorList>
    </citation>
    <scope>NUCLEOTIDE SEQUENCE</scope>
    <source>
        <strain evidence="1">EC-137</strain>
    </source>
</reference>
<evidence type="ECO:0000313" key="1">
    <source>
        <dbReference type="EMBL" id="KAI0031909.1"/>
    </source>
</evidence>
<name>A0ACB8QJ92_9AGAM</name>
<dbReference type="EMBL" id="MU273563">
    <property type="protein sequence ID" value="KAI0031909.1"/>
    <property type="molecule type" value="Genomic_DNA"/>
</dbReference>
<organism evidence="1 2">
    <name type="scientific">Vararia minispora EC-137</name>
    <dbReference type="NCBI Taxonomy" id="1314806"/>
    <lineage>
        <taxon>Eukaryota</taxon>
        <taxon>Fungi</taxon>
        <taxon>Dikarya</taxon>
        <taxon>Basidiomycota</taxon>
        <taxon>Agaricomycotina</taxon>
        <taxon>Agaricomycetes</taxon>
        <taxon>Russulales</taxon>
        <taxon>Lachnocladiaceae</taxon>
        <taxon>Vararia</taxon>
    </lineage>
</organism>
<reference evidence="1" key="1">
    <citation type="submission" date="2021-02" db="EMBL/GenBank/DDBJ databases">
        <authorList>
            <consortium name="DOE Joint Genome Institute"/>
            <person name="Ahrendt S."/>
            <person name="Looney B.P."/>
            <person name="Miyauchi S."/>
            <person name="Morin E."/>
            <person name="Drula E."/>
            <person name="Courty P.E."/>
            <person name="Chicoki N."/>
            <person name="Fauchery L."/>
            <person name="Kohler A."/>
            <person name="Kuo A."/>
            <person name="Labutti K."/>
            <person name="Pangilinan J."/>
            <person name="Lipzen A."/>
            <person name="Riley R."/>
            <person name="Andreopoulos W."/>
            <person name="He G."/>
            <person name="Johnson J."/>
            <person name="Barry K.W."/>
            <person name="Grigoriev I.V."/>
            <person name="Nagy L."/>
            <person name="Hibbett D."/>
            <person name="Henrissat B."/>
            <person name="Matheny P.B."/>
            <person name="Labbe J."/>
            <person name="Martin F."/>
        </authorList>
    </citation>
    <scope>NUCLEOTIDE SEQUENCE</scope>
    <source>
        <strain evidence="1">EC-137</strain>
    </source>
</reference>
<gene>
    <name evidence="1" type="ORF">K488DRAFT_71041</name>
</gene>
<proteinExistence type="predicted"/>
<sequence length="346" mass="37936">MATAAPPKRPPFAKVDPKTSARMSLFGPTGELPATSLRFRKDRRDWEVRSGGARMDKKGGRRRARQDESATDALAIASDGPERKGRGSRPRSESSEYPTLDPPGTRIQPMAHNPDLRSCKFACRPKPSQIFASCEQEYRLPPVSRNNISHAEGFWQARAVPVEADSPPSLLLTASAFVPERTDRGGAPFTQSSQVVETAPHGGTGPLMRQLRTHILEPSWQGCMNGRLTKGDGTLAESAQPCKAAPFRGFIASAPLKVIGISMFACWPAFGVIAQQTFQNEGDVPWIRRRWDKGLESNEALELMQNSACRHEACQQHSLGVRNSIVLESVQEATKARPSRINSSEP</sequence>
<dbReference type="Proteomes" id="UP000814128">
    <property type="component" value="Unassembled WGS sequence"/>
</dbReference>
<evidence type="ECO:0000313" key="2">
    <source>
        <dbReference type="Proteomes" id="UP000814128"/>
    </source>
</evidence>